<keyword evidence="2" id="KW-0723">Serine/threonine-protein kinase</keyword>
<dbReference type="AlphaFoldDB" id="A0A6P6RQE9"/>
<evidence type="ECO:0000259" key="9">
    <source>
        <dbReference type="PROSITE" id="PS50011"/>
    </source>
</evidence>
<feature type="region of interest" description="Disordered" evidence="8">
    <location>
        <begin position="228"/>
        <end position="295"/>
    </location>
</feature>
<dbReference type="GO" id="GO:0030154">
    <property type="term" value="P:cell differentiation"/>
    <property type="evidence" value="ECO:0007669"/>
    <property type="project" value="TreeGrafter"/>
</dbReference>
<evidence type="ECO:0000256" key="5">
    <source>
        <dbReference type="ARBA" id="ARBA00022777"/>
    </source>
</evidence>
<protein>
    <submittedName>
        <fullName evidence="11">Glycogen synthase kinase-3 beta</fullName>
    </submittedName>
</protein>
<accession>A0A6P6RQE9</accession>
<keyword evidence="6 7" id="KW-0067">ATP-binding</keyword>
<feature type="binding site" evidence="7">
    <location>
        <position position="324"/>
    </location>
    <ligand>
        <name>ATP</name>
        <dbReference type="ChEBI" id="CHEBI:30616"/>
    </ligand>
</feature>
<dbReference type="Gene3D" id="3.30.200.20">
    <property type="entry name" value="Phosphorylase Kinase, domain 1"/>
    <property type="match status" value="1"/>
</dbReference>
<dbReference type="PROSITE" id="PS00107">
    <property type="entry name" value="PROTEIN_KINASE_ATP"/>
    <property type="match status" value="1"/>
</dbReference>
<organism evidence="10 11">
    <name type="scientific">Cyclospora cayetanensis</name>
    <dbReference type="NCBI Taxonomy" id="88456"/>
    <lineage>
        <taxon>Eukaryota</taxon>
        <taxon>Sar</taxon>
        <taxon>Alveolata</taxon>
        <taxon>Apicomplexa</taxon>
        <taxon>Conoidasida</taxon>
        <taxon>Coccidia</taxon>
        <taxon>Eucoccidiorida</taxon>
        <taxon>Eimeriorina</taxon>
        <taxon>Eimeriidae</taxon>
        <taxon>Cyclospora</taxon>
    </lineage>
</organism>
<dbReference type="PROSITE" id="PS50011">
    <property type="entry name" value="PROTEIN_KINASE_DOM"/>
    <property type="match status" value="1"/>
</dbReference>
<feature type="compositionally biased region" description="Low complexity" evidence="8">
    <location>
        <begin position="248"/>
        <end position="277"/>
    </location>
</feature>
<dbReference type="PROSITE" id="PS00108">
    <property type="entry name" value="PROTEIN_KINASE_ST"/>
    <property type="match status" value="1"/>
</dbReference>
<evidence type="ECO:0000256" key="3">
    <source>
        <dbReference type="ARBA" id="ARBA00022679"/>
    </source>
</evidence>
<dbReference type="Gene3D" id="1.10.510.10">
    <property type="entry name" value="Transferase(Phosphotransferase) domain 1"/>
    <property type="match status" value="1"/>
</dbReference>
<proteinExistence type="inferred from homology"/>
<dbReference type="RefSeq" id="XP_026189983.1">
    <property type="nucleotide sequence ID" value="XM_026334198.1"/>
</dbReference>
<gene>
    <name evidence="11" type="primary">LOC34624310</name>
</gene>
<dbReference type="CDD" id="cd14137">
    <property type="entry name" value="STKc_GSK3"/>
    <property type="match status" value="1"/>
</dbReference>
<dbReference type="OrthoDB" id="272141at2759"/>
<evidence type="ECO:0000256" key="7">
    <source>
        <dbReference type="PROSITE-ProRule" id="PRU10141"/>
    </source>
</evidence>
<comment type="similarity">
    <text evidence="1">Belongs to the protein kinase superfamily. CMGC Ser/Thr protein kinase family. GSK-3 subfamily.</text>
</comment>
<keyword evidence="4 7" id="KW-0547">Nucleotide-binding</keyword>
<dbReference type="Pfam" id="PF00069">
    <property type="entry name" value="Pkinase"/>
    <property type="match status" value="1"/>
</dbReference>
<dbReference type="PANTHER" id="PTHR24057:SF0">
    <property type="entry name" value="PROTEIN KINASE SHAGGY-RELATED"/>
    <property type="match status" value="1"/>
</dbReference>
<reference evidence="11" key="1">
    <citation type="submission" date="2025-08" db="UniProtKB">
        <authorList>
            <consortium name="RefSeq"/>
        </authorList>
    </citation>
    <scope>IDENTIFICATION</scope>
</reference>
<feature type="domain" description="Protein kinase" evidence="9">
    <location>
        <begin position="294"/>
        <end position="590"/>
    </location>
</feature>
<dbReference type="GO" id="GO:0007165">
    <property type="term" value="P:signal transduction"/>
    <property type="evidence" value="ECO:0007669"/>
    <property type="project" value="TreeGrafter"/>
</dbReference>
<dbReference type="GO" id="GO:0005737">
    <property type="term" value="C:cytoplasm"/>
    <property type="evidence" value="ECO:0007669"/>
    <property type="project" value="TreeGrafter"/>
</dbReference>
<evidence type="ECO:0000313" key="10">
    <source>
        <dbReference type="Proteomes" id="UP000515125"/>
    </source>
</evidence>
<dbReference type="InterPro" id="IPR039192">
    <property type="entry name" value="STKc_GSK3"/>
</dbReference>
<dbReference type="InterPro" id="IPR050591">
    <property type="entry name" value="GSK-3"/>
</dbReference>
<evidence type="ECO:0000256" key="2">
    <source>
        <dbReference type="ARBA" id="ARBA00022527"/>
    </source>
</evidence>
<evidence type="ECO:0000256" key="1">
    <source>
        <dbReference type="ARBA" id="ARBA00005527"/>
    </source>
</evidence>
<dbReference type="GO" id="GO:0005524">
    <property type="term" value="F:ATP binding"/>
    <property type="evidence" value="ECO:0007669"/>
    <property type="project" value="UniProtKB-UniRule"/>
</dbReference>
<evidence type="ECO:0000313" key="11">
    <source>
        <dbReference type="RefSeq" id="XP_026189983.1"/>
    </source>
</evidence>
<sequence length="761" mass="82025">MRGVIVGGQGGWGVTTAAAGGRSHVLALVPLQRCLGPSFELFKGLNSANLASQRQTAAPCCAHPHFPGGSAAFFCRGRARPALPHQQKLRVASEGCVSGRKVGVGGRLTAETEAVQFLRQAVPLNLSWGQALAFPSCTAVANILSLLWAAKRISPAGKWLAEKAAPQATCACTAEADSRVCAAGLPRKLSLRTRGDVTPGSWQRGYEDASRAARVAVMVIFKSLLGSMPDPQGDADAPPRASNPRATSSGQQQQQQQQQAVAASSSSNAAAAANASAKENKRSAGGAQQPQKSYDMGQVLGNGSFGVVTEARCLETGDLVAIKKVLQDPRYKNRELDILKELNHPNIVKLLDYFYTEVEDRGGGGTSRFLNVVMEFIPETVYRVMKTFVRNTHTLPFILVKLYTYQMCRSLGYLHALGICHRDVKPQNLLVDYRTHVLKLCDFGSAKRLVPGEQSVAYICSRFYRAPELMLGANEYTTAIDIWSIGCVLGELLLGRPLFAGETSVDQLVKIIQVLGTPTRCQMSAMNPNYIEFRFPDVKPRDWRSVFASHQCANDGDKSFEQAVDLMSKLLRYEPDQRLLPLEALAHEFFDELRNPKTRLPGGGALPELFSFLPIELESMSPSTREKCMMAAAANLTAGGSGKAGVKLYSDTRDASVLPSWFRSLSASLCGRMTSLSKVLLPIRVQGRGGAVGALWGNEAMHALGCVFTTALSRCWRCRENRAAFCFVSAIALPSARSGSACSPALVQAGQCVCCAPDVGV</sequence>
<dbReference type="PANTHER" id="PTHR24057">
    <property type="entry name" value="GLYCOGEN SYNTHASE KINASE-3 ALPHA"/>
    <property type="match status" value="1"/>
</dbReference>
<dbReference type="GO" id="GO:0005634">
    <property type="term" value="C:nucleus"/>
    <property type="evidence" value="ECO:0007669"/>
    <property type="project" value="TreeGrafter"/>
</dbReference>
<dbReference type="GeneID" id="34624310"/>
<keyword evidence="10" id="KW-1185">Reference proteome</keyword>
<evidence type="ECO:0000256" key="4">
    <source>
        <dbReference type="ARBA" id="ARBA00022741"/>
    </source>
</evidence>
<dbReference type="FunFam" id="1.10.510.10:FF:000082">
    <property type="entry name" value="Shaggy-related protein kinase kappa"/>
    <property type="match status" value="1"/>
</dbReference>
<evidence type="ECO:0000256" key="6">
    <source>
        <dbReference type="ARBA" id="ARBA00022840"/>
    </source>
</evidence>
<name>A0A6P6RQE9_9EIME</name>
<dbReference type="SMART" id="SM00220">
    <property type="entry name" value="S_TKc"/>
    <property type="match status" value="1"/>
</dbReference>
<dbReference type="InterPro" id="IPR017441">
    <property type="entry name" value="Protein_kinase_ATP_BS"/>
</dbReference>
<dbReference type="InterPro" id="IPR008271">
    <property type="entry name" value="Ser/Thr_kinase_AS"/>
</dbReference>
<evidence type="ECO:0000256" key="8">
    <source>
        <dbReference type="SAM" id="MobiDB-lite"/>
    </source>
</evidence>
<keyword evidence="5 11" id="KW-0418">Kinase</keyword>
<dbReference type="InterPro" id="IPR000719">
    <property type="entry name" value="Prot_kinase_dom"/>
</dbReference>
<dbReference type="Proteomes" id="UP000515125">
    <property type="component" value="Unplaced"/>
</dbReference>
<keyword evidence="3" id="KW-0808">Transferase</keyword>
<dbReference type="SUPFAM" id="SSF56112">
    <property type="entry name" value="Protein kinase-like (PK-like)"/>
    <property type="match status" value="1"/>
</dbReference>
<dbReference type="InterPro" id="IPR011009">
    <property type="entry name" value="Kinase-like_dom_sf"/>
</dbReference>
<dbReference type="GO" id="GO:0004674">
    <property type="term" value="F:protein serine/threonine kinase activity"/>
    <property type="evidence" value="ECO:0007669"/>
    <property type="project" value="UniProtKB-KW"/>
</dbReference>